<protein>
    <submittedName>
        <fullName evidence="7">Nonribosomal peptide synthetase DhbF</fullName>
    </submittedName>
</protein>
<feature type="domain" description="Carrier" evidence="6">
    <location>
        <begin position="796"/>
        <end position="870"/>
    </location>
</feature>
<dbReference type="InterPro" id="IPR006162">
    <property type="entry name" value="Ppantetheine_attach_site"/>
</dbReference>
<feature type="domain" description="Carrier" evidence="6">
    <location>
        <begin position="4018"/>
        <end position="4093"/>
    </location>
</feature>
<evidence type="ECO:0000256" key="1">
    <source>
        <dbReference type="ARBA" id="ARBA00022450"/>
    </source>
</evidence>
<reference evidence="7" key="2">
    <citation type="journal article" date="2022" name="Microbiol. Resour. Announc.">
        <title>Whole-Genome Sequence of Entomortierella parvispora E1425, a Mucoromycotan Fungus Associated with Burkholderiaceae-Related Endosymbiotic Bacteria.</title>
        <authorList>
            <person name="Herlambang A."/>
            <person name="Guo Y."/>
            <person name="Takashima Y."/>
            <person name="Narisawa K."/>
            <person name="Ohta H."/>
            <person name="Nishizawa T."/>
        </authorList>
    </citation>
    <scope>NUCLEOTIDE SEQUENCE</scope>
    <source>
        <strain evidence="7">E1425</strain>
    </source>
</reference>
<keyword evidence="1" id="KW-0596">Phosphopantetheine</keyword>
<dbReference type="FunFam" id="3.30.300.30:FF:000010">
    <property type="entry name" value="Enterobactin synthetase component F"/>
    <property type="match status" value="4"/>
</dbReference>
<reference evidence="7" key="1">
    <citation type="submission" date="2021-11" db="EMBL/GenBank/DDBJ databases">
        <authorList>
            <person name="Herlambang A."/>
            <person name="Guo Y."/>
            <person name="Takashima Y."/>
            <person name="Nishizawa T."/>
        </authorList>
    </citation>
    <scope>NUCLEOTIDE SEQUENCE</scope>
    <source>
        <strain evidence="7">E1425</strain>
    </source>
</reference>
<dbReference type="InterPro" id="IPR020806">
    <property type="entry name" value="PKS_PP-bd"/>
</dbReference>
<dbReference type="Pfam" id="PF00501">
    <property type="entry name" value="AMP-binding"/>
    <property type="match status" value="4"/>
</dbReference>
<dbReference type="Pfam" id="PF13193">
    <property type="entry name" value="AMP-binding_C"/>
    <property type="match status" value="4"/>
</dbReference>
<dbReference type="Gene3D" id="1.10.1200.10">
    <property type="entry name" value="ACP-like"/>
    <property type="match status" value="3"/>
</dbReference>
<dbReference type="CDD" id="cd19531">
    <property type="entry name" value="LCL_NRPS-like"/>
    <property type="match status" value="2"/>
</dbReference>
<dbReference type="InterPro" id="IPR009081">
    <property type="entry name" value="PP-bd_ACP"/>
</dbReference>
<dbReference type="EMBL" id="BQFW01000007">
    <property type="protein sequence ID" value="GJJ72495.1"/>
    <property type="molecule type" value="Genomic_DNA"/>
</dbReference>
<dbReference type="InterPro" id="IPR001242">
    <property type="entry name" value="Condensation_dom"/>
</dbReference>
<dbReference type="Pfam" id="PF00975">
    <property type="entry name" value="Thioesterase"/>
    <property type="match status" value="1"/>
</dbReference>
<dbReference type="Gene3D" id="3.30.559.30">
    <property type="entry name" value="Nonribosomal peptide synthetase, condensation domain"/>
    <property type="match status" value="4"/>
</dbReference>
<dbReference type="CDD" id="cd19544">
    <property type="entry name" value="E-C_NRPS"/>
    <property type="match status" value="1"/>
</dbReference>
<feature type="domain" description="Carrier" evidence="6">
    <location>
        <begin position="1856"/>
        <end position="1930"/>
    </location>
</feature>
<dbReference type="FunFam" id="1.10.1200.10:FF:000005">
    <property type="entry name" value="Nonribosomal peptide synthetase 1"/>
    <property type="match status" value="3"/>
</dbReference>
<dbReference type="InterPro" id="IPR000873">
    <property type="entry name" value="AMP-dep_synth/lig_dom"/>
</dbReference>
<keyword evidence="8" id="KW-1185">Reference proteome</keyword>
<dbReference type="FunFam" id="1.10.1200.10:FF:000016">
    <property type="entry name" value="Non-ribosomal peptide synthase"/>
    <property type="match status" value="1"/>
</dbReference>
<evidence type="ECO:0000256" key="4">
    <source>
        <dbReference type="ARBA" id="ARBA00029454"/>
    </source>
</evidence>
<comment type="caution">
    <text evidence="7">The sequence shown here is derived from an EMBL/GenBank/DDBJ whole genome shotgun (WGS) entry which is preliminary data.</text>
</comment>
<dbReference type="NCBIfam" id="TIGR01733">
    <property type="entry name" value="AA-adenyl-dom"/>
    <property type="match status" value="4"/>
</dbReference>
<feature type="region of interest" description="Disordered" evidence="5">
    <location>
        <begin position="1"/>
        <end position="23"/>
    </location>
</feature>
<evidence type="ECO:0000256" key="3">
    <source>
        <dbReference type="ARBA" id="ARBA00022598"/>
    </source>
</evidence>
<dbReference type="PROSITE" id="PS00455">
    <property type="entry name" value="AMP_BINDING"/>
    <property type="match status" value="4"/>
</dbReference>
<keyword evidence="2" id="KW-0597">Phosphoprotein</keyword>
<dbReference type="InterPro" id="IPR036736">
    <property type="entry name" value="ACP-like_sf"/>
</dbReference>
<evidence type="ECO:0000313" key="7">
    <source>
        <dbReference type="EMBL" id="GJJ72495.1"/>
    </source>
</evidence>
<feature type="domain" description="Carrier" evidence="6">
    <location>
        <begin position="2961"/>
        <end position="3035"/>
    </location>
</feature>
<dbReference type="PROSITE" id="PS50075">
    <property type="entry name" value="CARRIER"/>
    <property type="match status" value="4"/>
</dbReference>
<proteinExistence type="inferred from homology"/>
<feature type="compositionally biased region" description="Polar residues" evidence="5">
    <location>
        <begin position="10"/>
        <end position="23"/>
    </location>
</feature>
<dbReference type="GO" id="GO:0016874">
    <property type="term" value="F:ligase activity"/>
    <property type="evidence" value="ECO:0007669"/>
    <property type="project" value="UniProtKB-KW"/>
</dbReference>
<dbReference type="InterPro" id="IPR029058">
    <property type="entry name" value="AB_hydrolase_fold"/>
</dbReference>
<dbReference type="Gene3D" id="3.30.300.30">
    <property type="match status" value="4"/>
</dbReference>
<dbReference type="FunFam" id="3.30.559.10:FF:000012">
    <property type="entry name" value="Non-ribosomal peptide synthetase"/>
    <property type="match status" value="2"/>
</dbReference>
<dbReference type="SUPFAM" id="SSF52777">
    <property type="entry name" value="CoA-dependent acyltransferases"/>
    <property type="match status" value="7"/>
</dbReference>
<dbReference type="Gene3D" id="3.40.50.1820">
    <property type="entry name" value="alpha/beta hydrolase"/>
    <property type="match status" value="1"/>
</dbReference>
<dbReference type="OrthoDB" id="329835at2759"/>
<sequence>MNSYYAKPMSRQTSNTSSVSTIQASGSDDGVITIKDASEDFKVQSTLQQKSMNDVLRVLDLPTDRRRPVQHSFAGAECRFDLEMPLKQLLTVLGHDNTTDLAVVLLVAWSIVLYRLSGEDTFIIGMGYVDENGLSTQPVPVQFDVSAEPSTLLLINSVKLALEVADPQLFVEDDYATIRKPEKTLASFQVAFYSHNGGLAQPPLDYVSIQGDLELHLLQGKEDSAFSIHYATDLYDKDTVERYAGYLRVVLLNMVAYSTHPVSSFNIISSTEKRLLLEKWNETTVEYPEDRCIQHLYEDQVDKSPNAIAVIEGEKTFTFLELNAIADRFACQLVDAGVKHGDFIAMLLERSIELIAAQIAALKVGAAYVPMDSKAPVERQAFIIKDSSATLVVTDTKTEVPFKLQCPLLRFDLAALTSMGANHIHGNMERSTLDTAYVMYTSGSTGLPKGVMVSHRGIARLTNNNGWFDVGPGDRVAFASNTAFDLSTLDVWTPLLNGGCVVIIDQDTLLNAHQLAAAMERHQINALQLPTAVFHQYAFVIGSALSRLKYLLFAGEQGLIEACTEVLRHGGPVRLINAYGPTETVYCTSYSVTDALSQSDLLPIGRPINNTRLYVLDKYRNPVPVGVIGELYVAGPGVANGYLNRPDLTAERFLPDPFSNKPHTLMYKTGDLVRYLPDGNLVYMGRTDFQVKIRGFRIEIGEIEARLAEHPQVREVVVLAVGESGDKRLVAYVVATPIDDFASTLRNYLMASLPEYMVPSAFVCMDVMPLTNNGKVDRRALPEPDSTSFVSEDYVAPQGSTEVALAAIWCELLKIGRVGRHDNFFMLGGHSLLAVRMMNRVSALGVQLPLSTLFSAPTLSAFADVINTNISKDDLSHLNISPISRDGPLELSFAQQRLWFLAQLEGVSVTYHIPMAFSLHGTLNIPALEKAFDSLFARHESLRSIFVALDGQPKVQLLGADKGLPLSFRDIQGEKNKGDLVKQIAALEATTQFDLEKGPLIRVQLLQLAKDEYLILLTKHHIITDGWSNGVLFRDLTELYAAYCSGQPNPLPPLSIQYPDYAAWHRQWLSGDRHKEQVAYWRETLADAPVSIELPTDRPRPHQQSFSGASVPIRLDAKLSSALNSLSQRHGVTMYMTVLAAWSAVLSRLSGQDDLVIGTASANRNHPQVEQLIGFFVNTLALRIDLSGEPTVQQLLGRVQGTTIAAQSYQDLPFEQVVGIVQPPRRADQTPIFQVFFAWENNDNGVPNFQDVDIILEETEYNTAKFDLELNVGEENGEVVGCLGYSTALFDHHTMERHVGYLEAMLRWMTVNTEQAIVEAPILGSTELELLTQIWNMTDRPYPENTCIHHLFEGQVKLSPEAIAIMHGDWTLTYHELNSRANRVAHEIVAAGVKPGDSVAILLPRSFELIIAQLAILKVGAAYVPIDPKAPVDRQVYITSDSNSKLLITDESTKVPEEIPAPLFRLKADHENTEEMHVLLDVSVPTMTSSRNTAYIMYTSGTTGRPKGVMVSHRGVARLAINNGFADVGPGDRVSFAINPTFDPSTYEIWSTLLTGASIVIIDHETYVDAHLLEAAMNHYQLTSLVLPMALFHQYAFIIGHALSKLKFIMCGGEQGMIEAFSEVLSHNGSVRLINAYGPTETTVVATAYEVTSAIRQLDRLPIGRPMANTQVYVLDKYRNPVPIGAVGELYIGGPGVAIGYLNRPDLTVERFLPDPFSNAPDARMYRSGDLVRYLPDGNIIFMGRSDDQVKIRGFRIELKEIEAQLAEHPQVREVVVLVIGEKSSDKRLVAYVVSAPDENLVHKLREHLGAILPEYMVPSAFVRLDAFPLTNNGKVDRRALPEPDSASFFTQGYVAPQGETEVALAELWSDLLKIERVGRHDNFFTLGGHSLLSVQMIARLHALGYSLSVRVLFDNPVLRVLAATLSKHRKAPQAPSNLIEADMTSITPEMLPLISLSQDDIDHIIDQVPGGVANIQDIYELSPLQDGILFHHMMATKGDPYLLLQCTAFDSRDLLDRYLTAFQKVVDRHDILRTAIMWKNLTSPAQVVLRQTNMPVKELSLDSANGPIIEQLSKLYNSRQCRIELSQAPLLRNSIVQDVDGRWILAHQLHHIIGDHSTLEVMEEEIRAFMEGRGESLETPQPYRNLIVQARLGISDEEHEHFFRNMLESIDTPSLPYGLSDIHNDTSSVTESHRMLPQELNSKLRDHAKRLGVSLAGLCHLAWAQVIAATSGQTQVVFGTVLLGRMQAGSGSDRTMGLFINTLPLRVHVGGAGVLEAVRRVQADLASLLEHEHASLALAQRCSSVPSGTPLFSAILNYRHNSTAFQQTNISPGMEVILGDERTNYPFMLSVEDCGSSLGLTAQAVHPYDPLSLCEYMQQALQSMAEALEHAPETPMQSLPILPAEEYNLVIRSWNDTNASYPSERCIHQLFEDQVQKTPEAIAVVHDDNSMTYRTLNSRAVHLSHKLVDMGVKSGDRVAILLPRSFELIIVQLAILKVGAAYVPIDAKAPMDRQTYMVADSGAKLLVINEETLVPNQAEVAVLLLGTNLADPLQDATVAHVPATIDTESAVHHIMGTDVAEDMQDRFDSHCVLKSSLDTAYVMYTSGSTGLPKGVMVSHRGIARLTNNNGWFDVGPGDRVAFASNTAFDLSTLDVWTPLLNGGCVVIIDQDTLLNAHQLAAAMERHQINALQLPTAVFHQYAFVIGSALSRLKYLLFAGEQGLIEACTEVLRHGGPVRLINAYGPTETVYCTSYSVTDALSQSDLLPIGRPINNTRLYVLDKYRNPVPVGVIGELYVAGPGVANGYLNRPDLTAERFLPDPFSNKPHTLMYKTGDLVRYLPDGNLVYMGRTDFQVKIRGFRIEIGEIEARLAEHPQVREVVVLAVGESGDKRLVAYVVATPIDDFASTLRNYLMASLPEYMVPSAFVCMDVMPLTNNGKVDRRALPEPDSTSFVSEDYVAPQGSTEVALAAIWCELLKIGRVGRHDNFFMLGGHSLLAVRMMNRVSALGVQLPLSTLFSAPTLSAFADVITTNISNDDLSHLNISPISRDGPLELSFAQQRLWFLAQLEGVSVTYHIPMAFSLHGTLNIPALEKAFDSLFARHESLRSIFVALDGQPKVQLLGADKGLPLSFRDIQGEKNKGDLVKQIAALEATTQFDLEKGPLIRVQLLQLAKDEYLILLTKHHIITDGWSNGVLFRDLTELYAAYCSGQPNPLPPLSIQYPDYAAWHRQWLSGDRHKKQVAYWRETLADAPVSIELPTDRPRPHQQSFSGASVPIRLDAKLSSALNSLSQRHGVTMYMTVLAAWSAVLSRLSGQDDLVIGTASANRNHPQVEQLIGFFVNTLALRIDLSGEPTVQQLLGRVQGTTIAAQSYQDLPFEQVVGIVQPPRRADQTPIFQVFFAWENNDNGVPNFQDVDIILEEIEYNIAKFDLELSIGEENGEVVGCLGYSTALFDHHTMERHVGYLEAMLRWMTVNTEQAIVEAPILGSTELELLTQIWNMTDRPYPENTCIHHLFEGQVKLSPEAIAIMHGDWTLTYHELNSRANRVAHEIVAAGVKPGDSVAILLPRSFELIIAQLAILKVGAAYVPIDPKAPVDRQVYITSDSNSKLLITDESTKVPEEIPAPLFRLKADHENTEEMHDVSVPTMTSSRNAAYIMYTSGTTGRPKGVMVSHRGIARLAINNGFADVGPGDRVSFAINPTFDPSTYEIWSTLLTGASIVIIDHETYVDAHLLEAAMNRYQLTSLVLPTALFHQYAFIIGHALSKLKFIMCGGEQGMIEAFSEVLSHNGSVRLINAYGPTETTVVATAYEVTSAIRQLDRLPIGRPMANTQVYVLDKYRNPVPIGAVGELYIGGPGVAIGYLNRPDLTVERFLPDPFSNAPDARMYRSGDLVRYLPDGNIIFMGRSDDQVKIRGFRIELKEIEAQLAEHPQVREVIVLMIGEKSSDKRLVAYVVSAPDEHLVHKLREHLGAILPEYMVPSAFVRLDSFPLTNNGKVDRRALPEPDSASFFTQGYVAPQGETEVALAELWSDLLKIERVGRHDNFFTLGGHSLLAVRMIHTIRSRLGFEFKLQTLFTSPTVAELTLKLLSGASSQDDEYGVLLPLKTQGCRPPLFCIHPGLGLSWQYMSFAKHLHPEQPLYGLQSRGLDGKAPVAASMEELTLDYIDHIRKIQPHGPYHLLGWSFGGTAAHNIAVELEKQSERVPLLVIMDSTVDVSLMDNDELNEEDGAKLLFSRLGDKHSTSDGRALWKRMSPIAFNNSTLAKRFTPSVYSDDILFFRATVPQNESAPLVDPATWTPHTSGKLHVHDVDCNHTEMGNPENIALIGGIVAGRLEELQR</sequence>
<dbReference type="InterPro" id="IPR010071">
    <property type="entry name" value="AA_adenyl_dom"/>
</dbReference>
<dbReference type="GO" id="GO:0043041">
    <property type="term" value="P:amino acid activation for nonribosomal peptide biosynthetic process"/>
    <property type="evidence" value="ECO:0007669"/>
    <property type="project" value="TreeGrafter"/>
</dbReference>
<dbReference type="GO" id="GO:0031177">
    <property type="term" value="F:phosphopantetheine binding"/>
    <property type="evidence" value="ECO:0007669"/>
    <property type="project" value="InterPro"/>
</dbReference>
<dbReference type="SMART" id="SM00823">
    <property type="entry name" value="PKS_PP"/>
    <property type="match status" value="4"/>
</dbReference>
<dbReference type="PANTHER" id="PTHR45527:SF1">
    <property type="entry name" value="FATTY ACID SYNTHASE"/>
    <property type="match status" value="1"/>
</dbReference>
<dbReference type="Pfam" id="PF00550">
    <property type="entry name" value="PP-binding"/>
    <property type="match status" value="4"/>
</dbReference>
<name>A0A9P3H9A5_9FUNG</name>
<organism evidence="7 8">
    <name type="scientific">Entomortierella parvispora</name>
    <dbReference type="NCBI Taxonomy" id="205924"/>
    <lineage>
        <taxon>Eukaryota</taxon>
        <taxon>Fungi</taxon>
        <taxon>Fungi incertae sedis</taxon>
        <taxon>Mucoromycota</taxon>
        <taxon>Mortierellomycotina</taxon>
        <taxon>Mortierellomycetes</taxon>
        <taxon>Mortierellales</taxon>
        <taxon>Mortierellaceae</taxon>
        <taxon>Entomortierella</taxon>
    </lineage>
</organism>
<dbReference type="SUPFAM" id="SSF56801">
    <property type="entry name" value="Acetyl-CoA synthetase-like"/>
    <property type="match status" value="4"/>
</dbReference>
<dbReference type="Gene3D" id="3.30.559.10">
    <property type="entry name" value="Chloramphenicol acetyltransferase-like domain"/>
    <property type="match status" value="3"/>
</dbReference>
<dbReference type="Gene3D" id="2.30.38.10">
    <property type="entry name" value="Luciferase, Domain 3"/>
    <property type="match status" value="4"/>
</dbReference>
<dbReference type="PROSITE" id="PS00012">
    <property type="entry name" value="PHOSPHOPANTETHEINE"/>
    <property type="match status" value="2"/>
</dbReference>
<dbReference type="InterPro" id="IPR045851">
    <property type="entry name" value="AMP-bd_C_sf"/>
</dbReference>
<dbReference type="GO" id="GO:0044550">
    <property type="term" value="P:secondary metabolite biosynthetic process"/>
    <property type="evidence" value="ECO:0007669"/>
    <property type="project" value="TreeGrafter"/>
</dbReference>
<dbReference type="InterPro" id="IPR020845">
    <property type="entry name" value="AMP-binding_CS"/>
</dbReference>
<dbReference type="InterPro" id="IPR023213">
    <property type="entry name" value="CAT-like_dom_sf"/>
</dbReference>
<dbReference type="FunFam" id="2.30.38.10:FF:000001">
    <property type="entry name" value="Non-ribosomal peptide synthetase PvdI"/>
    <property type="match status" value="4"/>
</dbReference>
<dbReference type="NCBIfam" id="NF003417">
    <property type="entry name" value="PRK04813.1"/>
    <property type="match status" value="4"/>
</dbReference>
<dbReference type="InterPro" id="IPR001031">
    <property type="entry name" value="Thioesterase"/>
</dbReference>
<dbReference type="CDD" id="cd12117">
    <property type="entry name" value="A_NRPS_Srf_like"/>
    <property type="match status" value="4"/>
</dbReference>
<comment type="similarity">
    <text evidence="4">Belongs to the NRP synthetase family.</text>
</comment>
<dbReference type="GO" id="GO:0072330">
    <property type="term" value="P:monocarboxylic acid biosynthetic process"/>
    <property type="evidence" value="ECO:0007669"/>
    <property type="project" value="UniProtKB-ARBA"/>
</dbReference>
<dbReference type="InterPro" id="IPR025110">
    <property type="entry name" value="AMP-bd_C"/>
</dbReference>
<dbReference type="SUPFAM" id="SSF47336">
    <property type="entry name" value="ACP-like"/>
    <property type="match status" value="4"/>
</dbReference>
<evidence type="ECO:0000313" key="8">
    <source>
        <dbReference type="Proteomes" id="UP000827284"/>
    </source>
</evidence>
<evidence type="ECO:0000259" key="6">
    <source>
        <dbReference type="PROSITE" id="PS50075"/>
    </source>
</evidence>
<evidence type="ECO:0000256" key="5">
    <source>
        <dbReference type="SAM" id="MobiDB-lite"/>
    </source>
</evidence>
<dbReference type="FunFam" id="3.40.50.980:FF:000001">
    <property type="entry name" value="Non-ribosomal peptide synthetase"/>
    <property type="match status" value="3"/>
</dbReference>
<keyword evidence="3" id="KW-0436">Ligase</keyword>
<dbReference type="SUPFAM" id="SSF53474">
    <property type="entry name" value="alpha/beta-Hydrolases"/>
    <property type="match status" value="1"/>
</dbReference>
<accession>A0A9P3H9A5</accession>
<dbReference type="Gene3D" id="3.40.50.980">
    <property type="match status" value="8"/>
</dbReference>
<dbReference type="FunFam" id="3.40.50.12780:FF:000012">
    <property type="entry name" value="Non-ribosomal peptide synthetase"/>
    <property type="match status" value="2"/>
</dbReference>
<gene>
    <name evidence="7" type="ORF">EMPS_04853</name>
</gene>
<evidence type="ECO:0000256" key="2">
    <source>
        <dbReference type="ARBA" id="ARBA00022553"/>
    </source>
</evidence>
<dbReference type="Proteomes" id="UP000827284">
    <property type="component" value="Unassembled WGS sequence"/>
</dbReference>
<dbReference type="PANTHER" id="PTHR45527">
    <property type="entry name" value="NONRIBOSOMAL PEPTIDE SYNTHETASE"/>
    <property type="match status" value="1"/>
</dbReference>
<dbReference type="Pfam" id="PF00668">
    <property type="entry name" value="Condensation"/>
    <property type="match status" value="4"/>
</dbReference>
<dbReference type="GO" id="GO:0005737">
    <property type="term" value="C:cytoplasm"/>
    <property type="evidence" value="ECO:0007669"/>
    <property type="project" value="TreeGrafter"/>
</dbReference>